<evidence type="ECO:0000259" key="5">
    <source>
        <dbReference type="Pfam" id="PF04542"/>
    </source>
</evidence>
<gene>
    <name evidence="7" type="ORF">EXN75_03460</name>
</gene>
<reference evidence="7 8" key="1">
    <citation type="submission" date="2019-02" db="EMBL/GenBank/DDBJ databases">
        <title>Draft Genome Sequence of the Prevotella sp. BCRC 81118, Isolated from Human Feces.</title>
        <authorList>
            <person name="Huang C.-H."/>
        </authorList>
    </citation>
    <scope>NUCLEOTIDE SEQUENCE [LARGE SCALE GENOMIC DNA]</scope>
    <source>
        <strain evidence="7 8">BCRC 81118</strain>
    </source>
</reference>
<organism evidence="7 8">
    <name type="scientific">Segatella hominis</name>
    <dbReference type="NCBI Taxonomy" id="2518605"/>
    <lineage>
        <taxon>Bacteria</taxon>
        <taxon>Pseudomonadati</taxon>
        <taxon>Bacteroidota</taxon>
        <taxon>Bacteroidia</taxon>
        <taxon>Bacteroidales</taxon>
        <taxon>Prevotellaceae</taxon>
        <taxon>Segatella</taxon>
    </lineage>
</organism>
<name>A0A4Y8VSX0_9BACT</name>
<dbReference type="Proteomes" id="UP000297872">
    <property type="component" value="Unassembled WGS sequence"/>
</dbReference>
<dbReference type="InterPro" id="IPR013249">
    <property type="entry name" value="RNA_pol_sigma70_r4_t2"/>
</dbReference>
<dbReference type="PANTHER" id="PTHR43133:SF46">
    <property type="entry name" value="RNA POLYMERASE SIGMA-70 FACTOR ECF SUBFAMILY"/>
    <property type="match status" value="1"/>
</dbReference>
<keyword evidence="8" id="KW-1185">Reference proteome</keyword>
<dbReference type="Pfam" id="PF04542">
    <property type="entry name" value="Sigma70_r2"/>
    <property type="match status" value="1"/>
</dbReference>
<dbReference type="Pfam" id="PF08281">
    <property type="entry name" value="Sigma70_r4_2"/>
    <property type="match status" value="1"/>
</dbReference>
<dbReference type="OrthoDB" id="1034453at2"/>
<dbReference type="GO" id="GO:0003677">
    <property type="term" value="F:DNA binding"/>
    <property type="evidence" value="ECO:0007669"/>
    <property type="project" value="InterPro"/>
</dbReference>
<evidence type="ECO:0000313" key="8">
    <source>
        <dbReference type="Proteomes" id="UP000297872"/>
    </source>
</evidence>
<keyword evidence="4" id="KW-0804">Transcription</keyword>
<sequence length="173" mass="20413">MQQFQSKSDLIADYYSQHYEEVKAFVSSRLQYADDSEDVVQNIFLRLLQMDKMISSVTLPCLVYTVARNLICDYWRHRQCVYDYEHFFVNSPASRICTNTGESIYSVLQINELLERGIARLSENQRKIYRMNVCDGMQISEIAIKLDVKYKNVENRLCAARKEVRKYMKCMLA</sequence>
<dbReference type="Gene3D" id="1.10.1740.10">
    <property type="match status" value="1"/>
</dbReference>
<dbReference type="InterPro" id="IPR013325">
    <property type="entry name" value="RNA_pol_sigma_r2"/>
</dbReference>
<comment type="similarity">
    <text evidence="1">Belongs to the sigma-70 factor family. ECF subfamily.</text>
</comment>
<dbReference type="GO" id="GO:0016987">
    <property type="term" value="F:sigma factor activity"/>
    <property type="evidence" value="ECO:0007669"/>
    <property type="project" value="UniProtKB-KW"/>
</dbReference>
<keyword evidence="2" id="KW-0805">Transcription regulation</keyword>
<protein>
    <submittedName>
        <fullName evidence="7">Sigma-70 family RNA polymerase sigma factor</fullName>
    </submittedName>
</protein>
<keyword evidence="3" id="KW-0731">Sigma factor</keyword>
<dbReference type="NCBIfam" id="TIGR02937">
    <property type="entry name" value="sigma70-ECF"/>
    <property type="match status" value="1"/>
</dbReference>
<dbReference type="PANTHER" id="PTHR43133">
    <property type="entry name" value="RNA POLYMERASE ECF-TYPE SIGMA FACTO"/>
    <property type="match status" value="1"/>
</dbReference>
<dbReference type="SUPFAM" id="SSF88946">
    <property type="entry name" value="Sigma2 domain of RNA polymerase sigma factors"/>
    <property type="match status" value="1"/>
</dbReference>
<feature type="domain" description="RNA polymerase sigma-70 region 2" evidence="5">
    <location>
        <begin position="15"/>
        <end position="79"/>
    </location>
</feature>
<dbReference type="Gene3D" id="1.10.10.10">
    <property type="entry name" value="Winged helix-like DNA-binding domain superfamily/Winged helix DNA-binding domain"/>
    <property type="match status" value="1"/>
</dbReference>
<evidence type="ECO:0000259" key="6">
    <source>
        <dbReference type="Pfam" id="PF08281"/>
    </source>
</evidence>
<dbReference type="InterPro" id="IPR036388">
    <property type="entry name" value="WH-like_DNA-bd_sf"/>
</dbReference>
<dbReference type="SUPFAM" id="SSF88659">
    <property type="entry name" value="Sigma3 and sigma4 domains of RNA polymerase sigma factors"/>
    <property type="match status" value="1"/>
</dbReference>
<accession>A0A4Y8VSX0</accession>
<proteinExistence type="inferred from homology"/>
<feature type="domain" description="RNA polymerase sigma factor 70 region 4 type 2" evidence="6">
    <location>
        <begin position="113"/>
        <end position="163"/>
    </location>
</feature>
<dbReference type="EMBL" id="SGVY01000006">
    <property type="protein sequence ID" value="TFH83433.1"/>
    <property type="molecule type" value="Genomic_DNA"/>
</dbReference>
<dbReference type="GO" id="GO:0006352">
    <property type="term" value="P:DNA-templated transcription initiation"/>
    <property type="evidence" value="ECO:0007669"/>
    <property type="project" value="InterPro"/>
</dbReference>
<dbReference type="AlphaFoldDB" id="A0A4Y8VSX0"/>
<evidence type="ECO:0000256" key="1">
    <source>
        <dbReference type="ARBA" id="ARBA00010641"/>
    </source>
</evidence>
<dbReference type="InterPro" id="IPR014284">
    <property type="entry name" value="RNA_pol_sigma-70_dom"/>
</dbReference>
<evidence type="ECO:0000256" key="3">
    <source>
        <dbReference type="ARBA" id="ARBA00023082"/>
    </source>
</evidence>
<comment type="caution">
    <text evidence="7">The sequence shown here is derived from an EMBL/GenBank/DDBJ whole genome shotgun (WGS) entry which is preliminary data.</text>
</comment>
<dbReference type="InterPro" id="IPR039425">
    <property type="entry name" value="RNA_pol_sigma-70-like"/>
</dbReference>
<dbReference type="InterPro" id="IPR007627">
    <property type="entry name" value="RNA_pol_sigma70_r2"/>
</dbReference>
<evidence type="ECO:0000313" key="7">
    <source>
        <dbReference type="EMBL" id="TFH83433.1"/>
    </source>
</evidence>
<dbReference type="InterPro" id="IPR013324">
    <property type="entry name" value="RNA_pol_sigma_r3/r4-like"/>
</dbReference>
<evidence type="ECO:0000256" key="4">
    <source>
        <dbReference type="ARBA" id="ARBA00023163"/>
    </source>
</evidence>
<evidence type="ECO:0000256" key="2">
    <source>
        <dbReference type="ARBA" id="ARBA00023015"/>
    </source>
</evidence>